<gene>
    <name evidence="4" type="ORF">QF4000090</name>
    <name evidence="3" type="ORF">wdlz-06GM66</name>
</gene>
<reference evidence="2" key="2">
    <citation type="submission" date="2006-07" db="EMBL/GenBank/DDBJ databases">
        <authorList>
            <person name="Zhang C.-X."/>
            <person name="Yang Z.-N."/>
            <person name="Ma X.-C."/>
            <person name="Xiao Q."/>
        </authorList>
    </citation>
    <scope>NUCLEOTIDE SEQUENCE</scope>
    <source>
        <strain evidence="2">A1</strain>
    </source>
</reference>
<accession>A0EYV8</accession>
<evidence type="ECO:0000256" key="1">
    <source>
        <dbReference type="SAM" id="Phobius"/>
    </source>
</evidence>
<dbReference type="Pfam" id="PF05341">
    <property type="entry name" value="PIF6"/>
    <property type="match status" value="1"/>
</dbReference>
<keyword evidence="1" id="KW-0472">Membrane</keyword>
<evidence type="ECO:0000313" key="3">
    <source>
        <dbReference type="EMBL" id="AGS47910.1"/>
    </source>
</evidence>
<dbReference type="InterPro" id="IPR008005">
    <property type="entry name" value="PIF6"/>
</dbReference>
<keyword evidence="1" id="KW-0812">Transmembrane</keyword>
<dbReference type="Proteomes" id="UP000214344">
    <property type="component" value="Segment"/>
</dbReference>
<evidence type="ECO:0000313" key="4">
    <source>
        <dbReference type="EMBL" id="QWV59676.1"/>
    </source>
</evidence>
<keyword evidence="1" id="KW-1133">Transmembrane helix</keyword>
<reference evidence="4" key="5">
    <citation type="submission" date="2021-06" db="EMBL/GenBank/DDBJ databases">
        <authorList>
            <person name="Xiao Q."/>
            <person name="Zhang X.X."/>
            <person name="Tang M.J."/>
        </authorList>
    </citation>
    <scope>NUCLEOTIDE SEQUENCE</scope>
    <source>
        <strain evidence="4">QF4</strain>
    </source>
</reference>
<dbReference type="RefSeq" id="YP_874248.1">
    <property type="nucleotide sequence ID" value="NC_008586.1"/>
</dbReference>
<protein>
    <submittedName>
        <fullName evidence="3">Putative 22.3 kDa protein</fullName>
    </submittedName>
</protein>
<keyword evidence="5" id="KW-1185">Reference proteome</keyword>
<name>A0EYV8_9ABAC</name>
<organism evidence="2 5">
    <name type="scientific">Ectropis obliqua nucleopolyhedrovirus</name>
    <dbReference type="NCBI Taxonomy" id="59376"/>
    <lineage>
        <taxon>Viruses</taxon>
        <taxon>Viruses incertae sedis</taxon>
        <taxon>Naldaviricetes</taxon>
        <taxon>Lefavirales</taxon>
        <taxon>Baculoviridae</taxon>
        <taxon>Alphabaculovirus</taxon>
        <taxon>Alphabaculovirus ecobliquae</taxon>
    </lineage>
</organism>
<proteinExistence type="predicted"/>
<feature type="transmembrane region" description="Helical" evidence="1">
    <location>
        <begin position="93"/>
        <end position="113"/>
    </location>
</feature>
<reference evidence="2 5" key="3">
    <citation type="journal article" date="2007" name="Virology">
        <title>Genome sequence and organization of a nucleopolyhedrovirus that infects the tea looper caterpillar, Ectropis obliqua.</title>
        <authorList>
            <person name="Ma X.C."/>
            <person name="Shang J.Y."/>
            <person name="Yang Z.N."/>
            <person name="Bao Y.Y."/>
            <person name="Xiao Q."/>
            <person name="Zhang C.X."/>
        </authorList>
    </citation>
    <scope>NUCLEOTIDE SEQUENCE [LARGE SCALE GENOMIC DNA]</scope>
    <source>
        <strain evidence="2 5">A1</strain>
    </source>
</reference>
<dbReference type="OrthoDB" id="18095at10239"/>
<evidence type="ECO:0000313" key="2">
    <source>
        <dbReference type="EMBL" id="ABI35738.1"/>
    </source>
</evidence>
<dbReference type="EMBL" id="DQ837165">
    <property type="protein sequence ID" value="ABI35738.1"/>
    <property type="molecule type" value="Genomic_DNA"/>
</dbReference>
<dbReference type="EMBL" id="MZ394738">
    <property type="protein sequence ID" value="QWV59676.1"/>
    <property type="molecule type" value="Genomic_DNA"/>
</dbReference>
<dbReference type="EMBL" id="KC960018">
    <property type="protein sequence ID" value="AGS47910.1"/>
    <property type="molecule type" value="Genomic_DNA"/>
</dbReference>
<reference evidence="2 5" key="1">
    <citation type="journal article" date="2006" name="J. Microbiol.">
        <title>Morphological, phylogenetic and biological characteristics of Ectropis obliqua single-nucleocapsid nucleopolyhedrovirus.</title>
        <authorList>
            <person name="Ma X.C."/>
            <person name="Xu H.J."/>
            <person name="Tang M.J."/>
            <person name="Xiao Q."/>
            <person name="Hong J."/>
            <person name="Zhang C.X."/>
        </authorList>
    </citation>
    <scope>NUCLEOTIDE SEQUENCE [LARGE SCALE GENOMIC DNA]</scope>
    <source>
        <strain evidence="2 5">A1</strain>
    </source>
</reference>
<dbReference type="KEGG" id="vg:5176515"/>
<sequence>MIRWRMLNSDRVEVTPEDRQDAWQNLIVSTLNNSPVYSTYRTLINRANFENFDYKRPLIYEIGRRTLLINNEFLNRALNRPNALVAPLNVKSFHIALAYMCAVIITIIIAIVFNNNIYVEEVKIDRYSKNAKLNA</sequence>
<reference evidence="3" key="4">
    <citation type="submission" date="2013-04" db="EMBL/GenBank/DDBJ databases">
        <authorList>
            <person name="Chen J."/>
            <person name="Hu Y."/>
            <person name="Yin Y."/>
            <person name="Wang B."/>
            <person name="Zhu Y."/>
        </authorList>
    </citation>
    <scope>NUCLEOTIDE SEQUENCE</scope>
    <source>
        <strain evidence="3">Unioasis 1</strain>
    </source>
</reference>
<evidence type="ECO:0000313" key="5">
    <source>
        <dbReference type="Proteomes" id="UP000214344"/>
    </source>
</evidence>